<organism evidence="7 8">
    <name type="scientific">Anaeroselena agilis</name>
    <dbReference type="NCBI Taxonomy" id="3063788"/>
    <lineage>
        <taxon>Bacteria</taxon>
        <taxon>Bacillati</taxon>
        <taxon>Bacillota</taxon>
        <taxon>Negativicutes</taxon>
        <taxon>Acetonemataceae</taxon>
        <taxon>Anaeroselena</taxon>
    </lineage>
</organism>
<keyword evidence="8" id="KW-1185">Reference proteome</keyword>
<dbReference type="InterPro" id="IPR014628">
    <property type="entry name" value="Man6P_isomerase_Firm_short"/>
</dbReference>
<accession>A0ABU3NU69</accession>
<feature type="domain" description="Phosphomannose isomerase type I catalytic" evidence="5">
    <location>
        <begin position="5"/>
        <end position="119"/>
    </location>
</feature>
<comment type="caution">
    <text evidence="7">The sequence shown here is derived from an EMBL/GenBank/DDBJ whole genome shotgun (WGS) entry which is preliminary data.</text>
</comment>
<keyword evidence="7" id="KW-0413">Isomerase</keyword>
<dbReference type="InterPro" id="IPR049071">
    <property type="entry name" value="MPI_cupin_dom"/>
</dbReference>
<evidence type="ECO:0000313" key="8">
    <source>
        <dbReference type="Proteomes" id="UP001254848"/>
    </source>
</evidence>
<dbReference type="Proteomes" id="UP001254848">
    <property type="component" value="Unassembled WGS sequence"/>
</dbReference>
<name>A0ABU3NU69_9FIRM</name>
<dbReference type="EMBL" id="JAUOZS010000001">
    <property type="protein sequence ID" value="MDT8900365.1"/>
    <property type="molecule type" value="Genomic_DNA"/>
</dbReference>
<evidence type="ECO:0000259" key="5">
    <source>
        <dbReference type="Pfam" id="PF20511"/>
    </source>
</evidence>
<proteinExistence type="predicted"/>
<dbReference type="PANTHER" id="PTHR42742">
    <property type="entry name" value="TRANSCRIPTIONAL REPRESSOR MPRA"/>
    <property type="match status" value="1"/>
</dbReference>
<evidence type="ECO:0000256" key="2">
    <source>
        <dbReference type="ARBA" id="ARBA00022833"/>
    </source>
</evidence>
<gene>
    <name evidence="7" type="ORF">Q4T40_03805</name>
</gene>
<evidence type="ECO:0000256" key="1">
    <source>
        <dbReference type="ARBA" id="ARBA00022723"/>
    </source>
</evidence>
<sequence>MLYPLKLTPIYKHSLWGGRALEKLGRRLPKGQVGESWEVSCHPDGVNVIANGKYIGIPLTDWIKAYKDKAVGRDIYLKYEARFPILIKLIDASDKLSVQVHPSDEMAKQLENEFYGKNEMWYILSAKPDAKVICDFKPGFKRAAVNRYIEENRLEKWLNYIDIEATDVIYVPAGTVHSLGAGIVALEIQQNSNITYRIYDYNRVTQSGKQRQLHIEKALKAMNDQPSTLQGKIHGLRRLDDSSLSVTFLVANDHFAVELYELHGNMEETTDGEFFIFSIVEGEGELVFNKDSLPVQAVETVLIPAALGKYQFCGKLTMLKTYVPKIKAHIVEPLTRAGYTYAEIMRNVHGCKLSA</sequence>
<keyword evidence="1" id="KW-0479">Metal-binding</keyword>
<dbReference type="RefSeq" id="WP_413778913.1">
    <property type="nucleotide sequence ID" value="NZ_JAUOZS010000001.1"/>
</dbReference>
<keyword evidence="2" id="KW-0862">Zinc</keyword>
<evidence type="ECO:0000259" key="6">
    <source>
        <dbReference type="Pfam" id="PF21621"/>
    </source>
</evidence>
<dbReference type="PIRSF" id="PIRSF036894">
    <property type="entry name" value="PMI_Firm_short"/>
    <property type="match status" value="1"/>
</dbReference>
<dbReference type="GO" id="GO:0016853">
    <property type="term" value="F:isomerase activity"/>
    <property type="evidence" value="ECO:0007669"/>
    <property type="project" value="UniProtKB-KW"/>
</dbReference>
<dbReference type="InterPro" id="IPR046457">
    <property type="entry name" value="PMI_typeI_cat"/>
</dbReference>
<dbReference type="InterPro" id="IPR051804">
    <property type="entry name" value="Carb_Metab_Reg_Kinase/Isom"/>
</dbReference>
<dbReference type="SUPFAM" id="SSF51182">
    <property type="entry name" value="RmlC-like cupins"/>
    <property type="match status" value="1"/>
</dbReference>
<protein>
    <recommendedName>
        <fullName evidence="3">Phosphohexomutase</fullName>
    </recommendedName>
    <alternativeName>
        <fullName evidence="4">Phosphomannose isomerase</fullName>
    </alternativeName>
</protein>
<evidence type="ECO:0000313" key="7">
    <source>
        <dbReference type="EMBL" id="MDT8900365.1"/>
    </source>
</evidence>
<dbReference type="InterPro" id="IPR011051">
    <property type="entry name" value="RmlC_Cupin_sf"/>
</dbReference>
<dbReference type="Gene3D" id="2.60.120.10">
    <property type="entry name" value="Jelly Rolls"/>
    <property type="match status" value="2"/>
</dbReference>
<evidence type="ECO:0000256" key="3">
    <source>
        <dbReference type="ARBA" id="ARBA00029741"/>
    </source>
</evidence>
<evidence type="ECO:0000256" key="4">
    <source>
        <dbReference type="ARBA" id="ARBA00030762"/>
    </source>
</evidence>
<feature type="domain" description="Mannose-6-phosphate isomerase cupin" evidence="6">
    <location>
        <begin position="247"/>
        <end position="322"/>
    </location>
</feature>
<dbReference type="Pfam" id="PF20511">
    <property type="entry name" value="PMI_typeI_cat"/>
    <property type="match status" value="1"/>
</dbReference>
<reference evidence="7 8" key="1">
    <citation type="submission" date="2023-07" db="EMBL/GenBank/DDBJ databases">
        <title>The novel representative of Negativicutes class, Anaeroselena agilis gen. nov. sp. nov.</title>
        <authorList>
            <person name="Prokofeva M.I."/>
            <person name="Elcheninov A.G."/>
            <person name="Klyukina A."/>
            <person name="Kublanov I.V."/>
            <person name="Frolov E.N."/>
            <person name="Podosokorskaya O.A."/>
        </authorList>
    </citation>
    <scope>NUCLEOTIDE SEQUENCE [LARGE SCALE GENOMIC DNA]</scope>
    <source>
        <strain evidence="7 8">4137-cl</strain>
    </source>
</reference>
<dbReference type="InterPro" id="IPR014710">
    <property type="entry name" value="RmlC-like_jellyroll"/>
</dbReference>
<dbReference type="CDD" id="cd07010">
    <property type="entry name" value="cupin_PMI_type_I_N_bac"/>
    <property type="match status" value="1"/>
</dbReference>
<dbReference type="Pfam" id="PF21621">
    <property type="entry name" value="MPI_cupin_dom"/>
    <property type="match status" value="1"/>
</dbReference>
<dbReference type="PANTHER" id="PTHR42742:SF3">
    <property type="entry name" value="FRUCTOKINASE"/>
    <property type="match status" value="1"/>
</dbReference>